<protein>
    <submittedName>
        <fullName evidence="1">OsmC family protein</fullName>
    </submittedName>
</protein>
<gene>
    <name evidence="1" type="ORF">IPP15_14735</name>
</gene>
<reference evidence="1 2" key="1">
    <citation type="submission" date="2020-10" db="EMBL/GenBank/DDBJ databases">
        <title>Connecting structure to function with the recovery of over 1000 high-quality activated sludge metagenome-assembled genomes encoding full-length rRNA genes using long-read sequencing.</title>
        <authorList>
            <person name="Singleton C.M."/>
            <person name="Petriglieri F."/>
            <person name="Kristensen J.M."/>
            <person name="Kirkegaard R.H."/>
            <person name="Michaelsen T.Y."/>
            <person name="Andersen M.H."/>
            <person name="Karst S.M."/>
            <person name="Dueholm M.S."/>
            <person name="Nielsen P.H."/>
            <person name="Albertsen M."/>
        </authorList>
    </citation>
    <scope>NUCLEOTIDE SEQUENCE [LARGE SCALE GENOMIC DNA]</scope>
    <source>
        <strain evidence="1">Ribe_18-Q3-R11-54_MAXAC.273</strain>
    </source>
</reference>
<name>A0A9D7SV15_9BACT</name>
<comment type="caution">
    <text evidence="1">The sequence shown here is derived from an EMBL/GenBank/DDBJ whole genome shotgun (WGS) entry which is preliminary data.</text>
</comment>
<evidence type="ECO:0000313" key="1">
    <source>
        <dbReference type="EMBL" id="MBK9983612.1"/>
    </source>
</evidence>
<dbReference type="Pfam" id="PF02566">
    <property type="entry name" value="OsmC"/>
    <property type="match status" value="1"/>
</dbReference>
<evidence type="ECO:0000313" key="2">
    <source>
        <dbReference type="Proteomes" id="UP000808337"/>
    </source>
</evidence>
<accession>A0A9D7SV15</accession>
<organism evidence="1 2">
    <name type="scientific">Candidatus Opimibacter skivensis</name>
    <dbReference type="NCBI Taxonomy" id="2982028"/>
    <lineage>
        <taxon>Bacteria</taxon>
        <taxon>Pseudomonadati</taxon>
        <taxon>Bacteroidota</taxon>
        <taxon>Saprospiria</taxon>
        <taxon>Saprospirales</taxon>
        <taxon>Saprospiraceae</taxon>
        <taxon>Candidatus Opimibacter</taxon>
    </lineage>
</organism>
<dbReference type="InterPro" id="IPR003718">
    <property type="entry name" value="OsmC/Ohr_fam"/>
</dbReference>
<dbReference type="EMBL" id="JADKGY010000022">
    <property type="protein sequence ID" value="MBK9983612.1"/>
    <property type="molecule type" value="Genomic_DNA"/>
</dbReference>
<proteinExistence type="predicted"/>
<dbReference type="PANTHER" id="PTHR34352:SF1">
    <property type="entry name" value="PROTEIN YHFA"/>
    <property type="match status" value="1"/>
</dbReference>
<sequence>MKIHLKRSNDAVLFEASNERGHTVMIEGGHSVGGHDTAPYPTELFMMSQAACTAVDVVDMLKKMRQGIIHLEIELDAQRAQDQVPKLFTNIHLHYKLYGNIKPEKAEQAISLSITKYCTISKMIDHIAKITYSFEIIVDPSISSQSQI</sequence>
<dbReference type="InterPro" id="IPR036102">
    <property type="entry name" value="OsmC/Ohrsf"/>
</dbReference>
<dbReference type="Gene3D" id="3.30.300.20">
    <property type="match status" value="1"/>
</dbReference>
<dbReference type="PANTHER" id="PTHR34352">
    <property type="entry name" value="PROTEIN YHFA"/>
    <property type="match status" value="1"/>
</dbReference>
<dbReference type="SUPFAM" id="SSF82784">
    <property type="entry name" value="OsmC-like"/>
    <property type="match status" value="1"/>
</dbReference>
<dbReference type="InterPro" id="IPR015946">
    <property type="entry name" value="KH_dom-like_a/b"/>
</dbReference>
<dbReference type="AlphaFoldDB" id="A0A9D7SV15"/>
<dbReference type="Proteomes" id="UP000808337">
    <property type="component" value="Unassembled WGS sequence"/>
</dbReference>